<protein>
    <recommendedName>
        <fullName evidence="2">F-box domain-containing protein</fullName>
    </recommendedName>
</protein>
<keyword evidence="4" id="KW-1185">Reference proteome</keyword>
<keyword evidence="1" id="KW-0472">Membrane</keyword>
<proteinExistence type="predicted"/>
<dbReference type="InterPro" id="IPR036047">
    <property type="entry name" value="F-box-like_dom_sf"/>
</dbReference>
<dbReference type="InterPro" id="IPR001810">
    <property type="entry name" value="F-box_dom"/>
</dbReference>
<keyword evidence="1" id="KW-0812">Transmembrane</keyword>
<dbReference type="EMBL" id="CAKMRJ010000001">
    <property type="protein sequence ID" value="CAH1414946.1"/>
    <property type="molecule type" value="Genomic_DNA"/>
</dbReference>
<organism evidence="3 4">
    <name type="scientific">Lactuca virosa</name>
    <dbReference type="NCBI Taxonomy" id="75947"/>
    <lineage>
        <taxon>Eukaryota</taxon>
        <taxon>Viridiplantae</taxon>
        <taxon>Streptophyta</taxon>
        <taxon>Embryophyta</taxon>
        <taxon>Tracheophyta</taxon>
        <taxon>Spermatophyta</taxon>
        <taxon>Magnoliopsida</taxon>
        <taxon>eudicotyledons</taxon>
        <taxon>Gunneridae</taxon>
        <taxon>Pentapetalae</taxon>
        <taxon>asterids</taxon>
        <taxon>campanulids</taxon>
        <taxon>Asterales</taxon>
        <taxon>Asteraceae</taxon>
        <taxon>Cichorioideae</taxon>
        <taxon>Cichorieae</taxon>
        <taxon>Lactucinae</taxon>
        <taxon>Lactuca</taxon>
    </lineage>
</organism>
<feature type="transmembrane region" description="Helical" evidence="1">
    <location>
        <begin position="146"/>
        <end position="166"/>
    </location>
</feature>
<keyword evidence="1" id="KW-1133">Transmembrane helix</keyword>
<reference evidence="3 4" key="1">
    <citation type="submission" date="2022-01" db="EMBL/GenBank/DDBJ databases">
        <authorList>
            <person name="Xiong W."/>
            <person name="Schranz E."/>
        </authorList>
    </citation>
    <scope>NUCLEOTIDE SEQUENCE [LARGE SCALE GENOMIC DNA]</scope>
</reference>
<gene>
    <name evidence="3" type="ORF">LVIROSA_LOCUS2826</name>
</gene>
<evidence type="ECO:0000313" key="4">
    <source>
        <dbReference type="Proteomes" id="UP001157418"/>
    </source>
</evidence>
<dbReference type="PANTHER" id="PTHR45463:SF8">
    <property type="entry name" value="OS09G0392200 PROTEIN"/>
    <property type="match status" value="1"/>
</dbReference>
<dbReference type="AlphaFoldDB" id="A0AAU9LNI0"/>
<dbReference type="PANTHER" id="PTHR45463">
    <property type="entry name" value="OS09G0392200 PROTEIN"/>
    <property type="match status" value="1"/>
</dbReference>
<comment type="caution">
    <text evidence="3">The sequence shown here is derived from an EMBL/GenBank/DDBJ whole genome shotgun (WGS) entry which is preliminary data.</text>
</comment>
<accession>A0AAU9LNI0</accession>
<sequence>MTCDNGGGGSGPWSDLTHHVLFLVMTQQGVIDFVAFSGVCKSWRSFALSYMSTFMTSRPPMFMSPDDDYDVEWWCHLKDVEGRRFKTIVPHPASAVCVEITCGYVILFVTKTRDFGLINLITWHELHFPNAPINFILHAVKRKVRAILVFSPSISGCWVFLDLYVFTHEIVFLE</sequence>
<dbReference type="Proteomes" id="UP001157418">
    <property type="component" value="Unassembled WGS sequence"/>
</dbReference>
<dbReference type="SUPFAM" id="SSF81383">
    <property type="entry name" value="F-box domain"/>
    <property type="match status" value="1"/>
</dbReference>
<name>A0AAU9LNI0_9ASTR</name>
<feature type="domain" description="F-box" evidence="2">
    <location>
        <begin position="13"/>
        <end position="49"/>
    </location>
</feature>
<dbReference type="Pfam" id="PF00646">
    <property type="entry name" value="F-box"/>
    <property type="match status" value="1"/>
</dbReference>
<evidence type="ECO:0000259" key="2">
    <source>
        <dbReference type="Pfam" id="PF00646"/>
    </source>
</evidence>
<evidence type="ECO:0000313" key="3">
    <source>
        <dbReference type="EMBL" id="CAH1414946.1"/>
    </source>
</evidence>
<evidence type="ECO:0000256" key="1">
    <source>
        <dbReference type="SAM" id="Phobius"/>
    </source>
</evidence>